<dbReference type="Pfam" id="PF00565">
    <property type="entry name" value="SNase"/>
    <property type="match status" value="1"/>
</dbReference>
<dbReference type="PROSITE" id="PS50830">
    <property type="entry name" value="TNASE_3"/>
    <property type="match status" value="1"/>
</dbReference>
<evidence type="ECO:0000313" key="3">
    <source>
        <dbReference type="EMBL" id="NEN77907.1"/>
    </source>
</evidence>
<dbReference type="AlphaFoldDB" id="A0A6P0HI53"/>
<dbReference type="SMART" id="SM00318">
    <property type="entry name" value="SNc"/>
    <property type="match status" value="1"/>
</dbReference>
<evidence type="ECO:0000259" key="2">
    <source>
        <dbReference type="PROSITE" id="PS50830"/>
    </source>
</evidence>
<dbReference type="SUPFAM" id="SSF50199">
    <property type="entry name" value="Staphylococcal nuclease"/>
    <property type="match status" value="1"/>
</dbReference>
<organism evidence="3 4">
    <name type="scientific">Nocardioides zeae</name>
    <dbReference type="NCBI Taxonomy" id="1457234"/>
    <lineage>
        <taxon>Bacteria</taxon>
        <taxon>Bacillati</taxon>
        <taxon>Actinomycetota</taxon>
        <taxon>Actinomycetes</taxon>
        <taxon>Propionibacteriales</taxon>
        <taxon>Nocardioidaceae</taxon>
        <taxon>Nocardioides</taxon>
    </lineage>
</organism>
<comment type="caution">
    <text evidence="3">The sequence shown here is derived from an EMBL/GenBank/DDBJ whole genome shotgun (WGS) entry which is preliminary data.</text>
</comment>
<dbReference type="InterPro" id="IPR016071">
    <property type="entry name" value="Staphylococal_nuclease_OB-fold"/>
</dbReference>
<evidence type="ECO:0000256" key="1">
    <source>
        <dbReference type="SAM" id="MobiDB-lite"/>
    </source>
</evidence>
<dbReference type="RefSeq" id="WP_163771257.1">
    <property type="nucleotide sequence ID" value="NZ_JAAGXA010000003.1"/>
</dbReference>
<dbReference type="Proteomes" id="UP000468687">
    <property type="component" value="Unassembled WGS sequence"/>
</dbReference>
<dbReference type="Gene3D" id="2.40.50.90">
    <property type="match status" value="1"/>
</dbReference>
<feature type="domain" description="TNase-like" evidence="2">
    <location>
        <begin position="44"/>
        <end position="178"/>
    </location>
</feature>
<protein>
    <submittedName>
        <fullName evidence="3">Thermonuclease family protein</fullName>
    </submittedName>
</protein>
<name>A0A6P0HI53_9ACTN</name>
<keyword evidence="4" id="KW-1185">Reference proteome</keyword>
<sequence length="179" mass="18782">MRTRMVGVLLTLLVVGAIWWAGDRADDESADGSANGGSGSGSGSSSTATVTAVVDGDTIRVVTGGSDEERRVRLLGLDAPEVRGTPECGGTEATDVLVDLLPVGTTVTLVGDPTQDDVDRYDRLLRYVEGPDGTDVGERLVASGWVATYVFRDEFERLGRYAAAQDRAEAEGRGAWGAC</sequence>
<reference evidence="3 4" key="1">
    <citation type="journal article" date="2014" name="Int. J. Syst. Evol. Microbiol.">
        <title>Nocardioides zeae sp. nov., isolated from the stem of Zea mays.</title>
        <authorList>
            <person name="Glaeser S.P."/>
            <person name="McInroy J.A."/>
            <person name="Busse H.J."/>
            <person name="Kampfer P."/>
        </authorList>
    </citation>
    <scope>NUCLEOTIDE SEQUENCE [LARGE SCALE GENOMIC DNA]</scope>
    <source>
        <strain evidence="3 4">JCM 30728</strain>
    </source>
</reference>
<gene>
    <name evidence="3" type="ORF">G3T38_06420</name>
</gene>
<proteinExistence type="predicted"/>
<accession>A0A6P0HI53</accession>
<dbReference type="EMBL" id="JAAGXA010000003">
    <property type="protein sequence ID" value="NEN77907.1"/>
    <property type="molecule type" value="Genomic_DNA"/>
</dbReference>
<evidence type="ECO:0000313" key="4">
    <source>
        <dbReference type="Proteomes" id="UP000468687"/>
    </source>
</evidence>
<feature type="region of interest" description="Disordered" evidence="1">
    <location>
        <begin position="27"/>
        <end position="49"/>
    </location>
</feature>
<dbReference type="InterPro" id="IPR035437">
    <property type="entry name" value="SNase_OB-fold_sf"/>
</dbReference>